<feature type="domain" description="Gfd2/YDR514C-like C-terminal" evidence="1">
    <location>
        <begin position="115"/>
        <end position="283"/>
    </location>
</feature>
<dbReference type="GO" id="GO:0003676">
    <property type="term" value="F:nucleic acid binding"/>
    <property type="evidence" value="ECO:0007669"/>
    <property type="project" value="InterPro"/>
</dbReference>
<evidence type="ECO:0000259" key="1">
    <source>
        <dbReference type="Pfam" id="PF21762"/>
    </source>
</evidence>
<dbReference type="InterPro" id="IPR040151">
    <property type="entry name" value="Gfd2/YDR514C-like"/>
</dbReference>
<dbReference type="PANTHER" id="PTHR28083:SF1">
    <property type="entry name" value="GOOD FOR FULL DBP5 ACTIVITY PROTEIN 2"/>
    <property type="match status" value="1"/>
</dbReference>
<dbReference type="InterPro" id="IPR012337">
    <property type="entry name" value="RNaseH-like_sf"/>
</dbReference>
<dbReference type="Pfam" id="PF21762">
    <property type="entry name" value="DEDDh_C"/>
    <property type="match status" value="1"/>
</dbReference>
<gene>
    <name evidence="2" type="ORF">FOA43_001378</name>
</gene>
<dbReference type="GO" id="GO:0005634">
    <property type="term" value="C:nucleus"/>
    <property type="evidence" value="ECO:0007669"/>
    <property type="project" value="TreeGrafter"/>
</dbReference>
<organism evidence="2 3">
    <name type="scientific">Eeniella nana</name>
    <name type="common">Yeast</name>
    <name type="synonym">Brettanomyces nanus</name>
    <dbReference type="NCBI Taxonomy" id="13502"/>
    <lineage>
        <taxon>Eukaryota</taxon>
        <taxon>Fungi</taxon>
        <taxon>Dikarya</taxon>
        <taxon>Ascomycota</taxon>
        <taxon>Saccharomycotina</taxon>
        <taxon>Pichiomycetes</taxon>
        <taxon>Pichiales</taxon>
        <taxon>Pichiaceae</taxon>
        <taxon>Brettanomyces</taxon>
    </lineage>
</organism>
<accession>A0A875RU03</accession>
<dbReference type="EMBL" id="CP064812">
    <property type="protein sequence ID" value="QPG74057.1"/>
    <property type="molecule type" value="Genomic_DNA"/>
</dbReference>
<dbReference type="Gene3D" id="3.30.420.10">
    <property type="entry name" value="Ribonuclease H-like superfamily/Ribonuclease H"/>
    <property type="match status" value="1"/>
</dbReference>
<dbReference type="RefSeq" id="XP_038777622.1">
    <property type="nucleotide sequence ID" value="XM_038921694.1"/>
</dbReference>
<dbReference type="InterPro" id="IPR036397">
    <property type="entry name" value="RNaseH_sf"/>
</dbReference>
<keyword evidence="3" id="KW-1185">Reference proteome</keyword>
<evidence type="ECO:0000313" key="2">
    <source>
        <dbReference type="EMBL" id="QPG74057.1"/>
    </source>
</evidence>
<dbReference type="Proteomes" id="UP000662931">
    <property type="component" value="Chromosome 1"/>
</dbReference>
<protein>
    <recommendedName>
        <fullName evidence="1">Gfd2/YDR514C-like C-terminal domain-containing protein</fullName>
    </recommendedName>
</protein>
<reference evidence="2" key="1">
    <citation type="submission" date="2020-10" db="EMBL/GenBank/DDBJ databases">
        <authorList>
            <person name="Roach M.J.R."/>
        </authorList>
    </citation>
    <scope>NUCLEOTIDE SEQUENCE</scope>
    <source>
        <strain evidence="2">CBS 1945</strain>
    </source>
</reference>
<name>A0A875RU03_EENNA</name>
<proteinExistence type="predicted"/>
<evidence type="ECO:0000313" key="3">
    <source>
        <dbReference type="Proteomes" id="UP000662931"/>
    </source>
</evidence>
<dbReference type="InterPro" id="IPR048519">
    <property type="entry name" value="Gfd2/YDR514C-like_C"/>
</dbReference>
<dbReference type="GeneID" id="62194779"/>
<dbReference type="KEGG" id="bnn:FOA43_001378"/>
<dbReference type="PANTHER" id="PTHR28083">
    <property type="entry name" value="GOOD FOR FULL DBP5 ACTIVITY PROTEIN 2"/>
    <property type="match status" value="1"/>
</dbReference>
<dbReference type="OrthoDB" id="5953249at2759"/>
<dbReference type="SUPFAM" id="SSF53098">
    <property type="entry name" value="Ribonuclease H-like"/>
    <property type="match status" value="1"/>
</dbReference>
<dbReference type="AlphaFoldDB" id="A0A875RU03"/>
<sequence>MKPSTSSKLQRAIFKASKDIEPDGEISEALKLDISPHLDTAVEPMLKPELIKFIANLDPAYTLGTRERKLQTIGRIANPVDDRKSSTKGVVKSYSKRKLSIDEAVVLLQLRKCKLISIDIEEWERARNLLTEIGIAMYNPQYQRFSLFPHIVTEHLVIKEHLDKHNGRYVPDAKDKNLTGESTILSMSQARATVHELFDKLGKDTVIVGHGVSGDLSILDSLGIHIPADLKIIDTQSLWYSISGNKNAKSSLGYILDRFGIPTAFLHNGANDAYYTLVVCLMMASPDFRNSSVFRERNAKISPAVTTPSDDDVTNREKVIIRCGLDDKAISVKMGRSASNRNKRNPSPNNFFQPLNYNSKRFKSRIDEFLK</sequence>